<dbReference type="RefSeq" id="WP_183963532.1">
    <property type="nucleotide sequence ID" value="NZ_BAABBZ010000014.1"/>
</dbReference>
<comment type="caution">
    <text evidence="2">The sequence shown here is derived from an EMBL/GenBank/DDBJ whole genome shotgun (WGS) entry which is preliminary data.</text>
</comment>
<dbReference type="EMBL" id="JACIEJ010000002">
    <property type="protein sequence ID" value="MBB3984700.1"/>
    <property type="molecule type" value="Genomic_DNA"/>
</dbReference>
<proteinExistence type="predicted"/>
<accession>A0A7W6DK44</accession>
<dbReference type="SUPFAM" id="SSF52242">
    <property type="entry name" value="Cobalamin (vitamin B12)-binding domain"/>
    <property type="match status" value="1"/>
</dbReference>
<dbReference type="AlphaFoldDB" id="A0A7W6DK44"/>
<dbReference type="GO" id="GO:0031419">
    <property type="term" value="F:cobalamin binding"/>
    <property type="evidence" value="ECO:0007669"/>
    <property type="project" value="InterPro"/>
</dbReference>
<protein>
    <submittedName>
        <fullName evidence="2">Methylmalonyl-CoA mutase cobalamin-binding subunit</fullName>
    </submittedName>
</protein>
<dbReference type="GO" id="GO:0046872">
    <property type="term" value="F:metal ion binding"/>
    <property type="evidence" value="ECO:0007669"/>
    <property type="project" value="InterPro"/>
</dbReference>
<reference evidence="2 3" key="1">
    <citation type="submission" date="2020-08" db="EMBL/GenBank/DDBJ databases">
        <title>Genomic Encyclopedia of Type Strains, Phase IV (KMG-IV): sequencing the most valuable type-strain genomes for metagenomic binning, comparative biology and taxonomic classification.</title>
        <authorList>
            <person name="Goeker M."/>
        </authorList>
    </citation>
    <scope>NUCLEOTIDE SEQUENCE [LARGE SCALE GENOMIC DNA]</scope>
    <source>
        <strain evidence="2 3">DSM 102235</strain>
    </source>
</reference>
<gene>
    <name evidence="2" type="ORF">GGQ68_001016</name>
</gene>
<dbReference type="PROSITE" id="PS51332">
    <property type="entry name" value="B12_BINDING"/>
    <property type="match status" value="1"/>
</dbReference>
<sequence length="143" mass="15204">MQPAPNTKGTIVLGSTSSDPHVVPLFLVKLLLEENGYRVVNLRCSNTPEAFVAAAGAQADIRAIVISNNNGAACEDLEGLSDALAQGQARVPVILGGRAWVHFSKALEDTLHGHGITHICTDFDALMRVLDGIERDTPCHTHA</sequence>
<dbReference type="Pfam" id="PF02310">
    <property type="entry name" value="B12-binding"/>
    <property type="match status" value="1"/>
</dbReference>
<keyword evidence="3" id="KW-1185">Reference proteome</keyword>
<feature type="domain" description="B12-binding" evidence="1">
    <location>
        <begin position="8"/>
        <end position="140"/>
    </location>
</feature>
<evidence type="ECO:0000259" key="1">
    <source>
        <dbReference type="PROSITE" id="PS51332"/>
    </source>
</evidence>
<dbReference type="Gene3D" id="3.40.50.280">
    <property type="entry name" value="Cobalamin-binding domain"/>
    <property type="match status" value="1"/>
</dbReference>
<dbReference type="InterPro" id="IPR036724">
    <property type="entry name" value="Cobalamin-bd_sf"/>
</dbReference>
<evidence type="ECO:0000313" key="3">
    <source>
        <dbReference type="Proteomes" id="UP000541426"/>
    </source>
</evidence>
<name>A0A7W6DK44_9RHOB</name>
<dbReference type="Proteomes" id="UP000541426">
    <property type="component" value="Unassembled WGS sequence"/>
</dbReference>
<organism evidence="2 3">
    <name type="scientific">Sagittula marina</name>
    <dbReference type="NCBI Taxonomy" id="943940"/>
    <lineage>
        <taxon>Bacteria</taxon>
        <taxon>Pseudomonadati</taxon>
        <taxon>Pseudomonadota</taxon>
        <taxon>Alphaproteobacteria</taxon>
        <taxon>Rhodobacterales</taxon>
        <taxon>Roseobacteraceae</taxon>
        <taxon>Sagittula</taxon>
    </lineage>
</organism>
<dbReference type="CDD" id="cd02065">
    <property type="entry name" value="B12-binding_like"/>
    <property type="match status" value="1"/>
</dbReference>
<evidence type="ECO:0000313" key="2">
    <source>
        <dbReference type="EMBL" id="MBB3984700.1"/>
    </source>
</evidence>
<dbReference type="InterPro" id="IPR006158">
    <property type="entry name" value="Cobalamin-bd"/>
</dbReference>